<dbReference type="Pfam" id="PF06271">
    <property type="entry name" value="RDD"/>
    <property type="match status" value="1"/>
</dbReference>
<protein>
    <submittedName>
        <fullName evidence="8">RDD family protein</fullName>
    </submittedName>
</protein>
<dbReference type="RefSeq" id="WP_114824089.1">
    <property type="nucleotide sequence ID" value="NZ_QQSY01000001.1"/>
</dbReference>
<dbReference type="AlphaFoldDB" id="A0A370KCI2"/>
<evidence type="ECO:0000256" key="5">
    <source>
        <dbReference type="ARBA" id="ARBA00023136"/>
    </source>
</evidence>
<keyword evidence="3 6" id="KW-0812">Transmembrane</keyword>
<evidence type="ECO:0000313" key="8">
    <source>
        <dbReference type="EMBL" id="RDJ00364.1"/>
    </source>
</evidence>
<feature type="transmembrane region" description="Helical" evidence="6">
    <location>
        <begin position="57"/>
        <end position="78"/>
    </location>
</feature>
<dbReference type="Proteomes" id="UP000254711">
    <property type="component" value="Unassembled WGS sequence"/>
</dbReference>
<feature type="domain" description="RDD" evidence="7">
    <location>
        <begin position="12"/>
        <end position="158"/>
    </location>
</feature>
<organism evidence="8 9">
    <name type="scientific">Dyella solisilvae</name>
    <dbReference type="NCBI Taxonomy" id="1920168"/>
    <lineage>
        <taxon>Bacteria</taxon>
        <taxon>Pseudomonadati</taxon>
        <taxon>Pseudomonadota</taxon>
        <taxon>Gammaproteobacteria</taxon>
        <taxon>Lysobacterales</taxon>
        <taxon>Rhodanobacteraceae</taxon>
        <taxon>Dyella</taxon>
    </lineage>
</organism>
<keyword evidence="5 6" id="KW-0472">Membrane</keyword>
<dbReference type="PANTHER" id="PTHR36115:SF10">
    <property type="entry name" value="RDD DOMAIN-CONTAINING PROTEIN"/>
    <property type="match status" value="1"/>
</dbReference>
<evidence type="ECO:0000256" key="4">
    <source>
        <dbReference type="ARBA" id="ARBA00022989"/>
    </source>
</evidence>
<dbReference type="OrthoDB" id="9793824at2"/>
<comment type="subcellular location">
    <subcellularLocation>
        <location evidence="1">Cell membrane</location>
        <topology evidence="1">Multi-pass membrane protein</topology>
    </subcellularLocation>
</comment>
<sequence>MNDSSVSTVACPLWRRLLALLYDLLAVLAIVMVVGYICQRITGGNVVSGGDHAHIAWWYQPLQGLAVSTYFVLSWLRGGQTLGMRPWRIRVTGSDGRRLTLGQAVLRVLVAAAPLLLLGLAPWFGVAAALWAVAIAWALYFGLAAFDPRRRALQDVIARTELRRIG</sequence>
<evidence type="ECO:0000256" key="1">
    <source>
        <dbReference type="ARBA" id="ARBA00004651"/>
    </source>
</evidence>
<dbReference type="EMBL" id="QQSY01000001">
    <property type="protein sequence ID" value="RDJ00364.1"/>
    <property type="molecule type" value="Genomic_DNA"/>
</dbReference>
<keyword evidence="4 6" id="KW-1133">Transmembrane helix</keyword>
<accession>A0A370KCI2</accession>
<dbReference type="GO" id="GO:0005886">
    <property type="term" value="C:plasma membrane"/>
    <property type="evidence" value="ECO:0007669"/>
    <property type="project" value="UniProtKB-SubCell"/>
</dbReference>
<proteinExistence type="predicted"/>
<keyword evidence="2" id="KW-1003">Cell membrane</keyword>
<evidence type="ECO:0000256" key="6">
    <source>
        <dbReference type="SAM" id="Phobius"/>
    </source>
</evidence>
<dbReference type="PANTHER" id="PTHR36115">
    <property type="entry name" value="PROLINE-RICH ANTIGEN HOMOLOG-RELATED"/>
    <property type="match status" value="1"/>
</dbReference>
<evidence type="ECO:0000313" key="9">
    <source>
        <dbReference type="Proteomes" id="UP000254711"/>
    </source>
</evidence>
<feature type="transmembrane region" description="Helical" evidence="6">
    <location>
        <begin position="17"/>
        <end position="37"/>
    </location>
</feature>
<evidence type="ECO:0000256" key="3">
    <source>
        <dbReference type="ARBA" id="ARBA00022692"/>
    </source>
</evidence>
<dbReference type="InterPro" id="IPR051791">
    <property type="entry name" value="Pra-immunoreactive"/>
</dbReference>
<comment type="caution">
    <text evidence="8">The sequence shown here is derived from an EMBL/GenBank/DDBJ whole genome shotgun (WGS) entry which is preliminary data.</text>
</comment>
<dbReference type="InterPro" id="IPR010432">
    <property type="entry name" value="RDD"/>
</dbReference>
<keyword evidence="9" id="KW-1185">Reference proteome</keyword>
<evidence type="ECO:0000259" key="7">
    <source>
        <dbReference type="Pfam" id="PF06271"/>
    </source>
</evidence>
<evidence type="ECO:0000256" key="2">
    <source>
        <dbReference type="ARBA" id="ARBA00022475"/>
    </source>
</evidence>
<feature type="transmembrane region" description="Helical" evidence="6">
    <location>
        <begin position="99"/>
        <end position="117"/>
    </location>
</feature>
<feature type="transmembrane region" description="Helical" evidence="6">
    <location>
        <begin position="123"/>
        <end position="146"/>
    </location>
</feature>
<reference evidence="8 9" key="1">
    <citation type="submission" date="2018-07" db="EMBL/GenBank/DDBJ databases">
        <title>Dyella solisilvae sp. nov., isolated from the pine and broad-leaved mixed forest soil.</title>
        <authorList>
            <person name="Gao Z."/>
            <person name="Qiu L."/>
        </authorList>
    </citation>
    <scope>NUCLEOTIDE SEQUENCE [LARGE SCALE GENOMIC DNA]</scope>
    <source>
        <strain evidence="8 9">DHG54</strain>
    </source>
</reference>
<name>A0A370KCI2_9GAMM</name>
<gene>
    <name evidence="8" type="ORF">DVT68_06070</name>
</gene>